<dbReference type="AlphaFoldDB" id="A0A242U7A1"/>
<comment type="caution">
    <text evidence="1">The sequence shown here is derived from an EMBL/GenBank/DDBJ whole genome shotgun (WGS) entry which is preliminary data.</text>
</comment>
<protein>
    <submittedName>
        <fullName evidence="1">Uncharacterized protein</fullName>
    </submittedName>
</protein>
<name>A0A242U7A1_ACIPI</name>
<proteinExistence type="predicted"/>
<sequence>MINKSNKNQLNKYYKYNLYRHLFTKLDLSLTPMHFSIFHS</sequence>
<dbReference type="Proteomes" id="UP000195162">
    <property type="component" value="Unassembled WGS sequence"/>
</dbReference>
<evidence type="ECO:0000313" key="2">
    <source>
        <dbReference type="Proteomes" id="UP000195162"/>
    </source>
</evidence>
<evidence type="ECO:0000313" key="1">
    <source>
        <dbReference type="EMBL" id="OTU27925.1"/>
    </source>
</evidence>
<gene>
    <name evidence="1" type="ORF">CAT59_09850</name>
</gene>
<organism evidence="1 2">
    <name type="scientific">Acinetobacter pittii</name>
    <name type="common">Acinetobacter genomosp. 3</name>
    <dbReference type="NCBI Taxonomy" id="48296"/>
    <lineage>
        <taxon>Bacteria</taxon>
        <taxon>Pseudomonadati</taxon>
        <taxon>Pseudomonadota</taxon>
        <taxon>Gammaproteobacteria</taxon>
        <taxon>Moraxellales</taxon>
        <taxon>Moraxellaceae</taxon>
        <taxon>Acinetobacter</taxon>
        <taxon>Acinetobacter calcoaceticus/baumannii complex</taxon>
    </lineage>
</organism>
<reference evidence="1 2" key="1">
    <citation type="submission" date="2017-05" db="EMBL/GenBank/DDBJ databases">
        <authorList>
            <person name="Song R."/>
            <person name="Chenine A.L."/>
            <person name="Ruprecht R.M."/>
        </authorList>
    </citation>
    <scope>NUCLEOTIDE SEQUENCE [LARGE SCALE GENOMIC DNA]</scope>
    <source>
        <strain evidence="1 2">ARLG1955</strain>
    </source>
</reference>
<dbReference type="EMBL" id="NGIR01000024">
    <property type="protein sequence ID" value="OTU27925.1"/>
    <property type="molecule type" value="Genomic_DNA"/>
</dbReference>
<dbReference type="RefSeq" id="WP_086264772.1">
    <property type="nucleotide sequence ID" value="NZ_JADVOL010000003.1"/>
</dbReference>
<accession>A0A242U7A1</accession>